<proteinExistence type="predicted"/>
<evidence type="ECO:0000313" key="1">
    <source>
        <dbReference type="EMBL" id="KAK9399566.1"/>
    </source>
</evidence>
<gene>
    <name evidence="1" type="ORF">NXF25_012585</name>
</gene>
<comment type="caution">
    <text evidence="1">The sequence shown here is derived from an EMBL/GenBank/DDBJ whole genome shotgun (WGS) entry which is preliminary data.</text>
</comment>
<keyword evidence="2" id="KW-1185">Reference proteome</keyword>
<name>A0AAW1BCX7_CROAD</name>
<protein>
    <submittedName>
        <fullName evidence="1">Uncharacterized protein</fullName>
    </submittedName>
</protein>
<dbReference type="AlphaFoldDB" id="A0AAW1BCX7"/>
<dbReference type="Proteomes" id="UP001474421">
    <property type="component" value="Unassembled WGS sequence"/>
</dbReference>
<organism evidence="1 2">
    <name type="scientific">Crotalus adamanteus</name>
    <name type="common">Eastern diamondback rattlesnake</name>
    <dbReference type="NCBI Taxonomy" id="8729"/>
    <lineage>
        <taxon>Eukaryota</taxon>
        <taxon>Metazoa</taxon>
        <taxon>Chordata</taxon>
        <taxon>Craniata</taxon>
        <taxon>Vertebrata</taxon>
        <taxon>Euteleostomi</taxon>
        <taxon>Lepidosauria</taxon>
        <taxon>Squamata</taxon>
        <taxon>Bifurcata</taxon>
        <taxon>Unidentata</taxon>
        <taxon>Episquamata</taxon>
        <taxon>Toxicofera</taxon>
        <taxon>Serpentes</taxon>
        <taxon>Colubroidea</taxon>
        <taxon>Viperidae</taxon>
        <taxon>Crotalinae</taxon>
        <taxon>Crotalus</taxon>
    </lineage>
</organism>
<sequence>MGRFLIIQGLIYRQEVTSANLYAPNTNQREFYNRVYKEIE</sequence>
<dbReference type="EMBL" id="JAOTOJ010000006">
    <property type="protein sequence ID" value="KAK9399566.1"/>
    <property type="molecule type" value="Genomic_DNA"/>
</dbReference>
<accession>A0AAW1BCX7</accession>
<reference evidence="1 2" key="1">
    <citation type="journal article" date="2024" name="Proc. Natl. Acad. Sci. U.S.A.">
        <title>The genetic regulatory architecture and epigenomic basis for age-related changes in rattlesnake venom.</title>
        <authorList>
            <person name="Hogan M.P."/>
            <person name="Holding M.L."/>
            <person name="Nystrom G.S."/>
            <person name="Colston T.J."/>
            <person name="Bartlett D.A."/>
            <person name="Mason A.J."/>
            <person name="Ellsworth S.A."/>
            <person name="Rautsaw R.M."/>
            <person name="Lawrence K.C."/>
            <person name="Strickland J.L."/>
            <person name="He B."/>
            <person name="Fraser P."/>
            <person name="Margres M.J."/>
            <person name="Gilbert D.M."/>
            <person name="Gibbs H.L."/>
            <person name="Parkinson C.L."/>
            <person name="Rokyta D.R."/>
        </authorList>
    </citation>
    <scope>NUCLEOTIDE SEQUENCE [LARGE SCALE GENOMIC DNA]</scope>
    <source>
        <strain evidence="1">DRR0105</strain>
    </source>
</reference>
<evidence type="ECO:0000313" key="2">
    <source>
        <dbReference type="Proteomes" id="UP001474421"/>
    </source>
</evidence>